<proteinExistence type="predicted"/>
<feature type="compositionally biased region" description="Polar residues" evidence="1">
    <location>
        <begin position="16"/>
        <end position="26"/>
    </location>
</feature>
<dbReference type="EMBL" id="GBRH01179798">
    <property type="protein sequence ID" value="JAE18098.1"/>
    <property type="molecule type" value="Transcribed_RNA"/>
</dbReference>
<sequence>MIDISRSRLQLPFKTDTPTRLCTTTSRGGGGGQTHMNNSSIAADSNDNSEEIDGTFNEMNSHWNLSDL</sequence>
<feature type="region of interest" description="Disordered" evidence="1">
    <location>
        <begin position="15"/>
        <end position="55"/>
    </location>
</feature>
<reference evidence="2" key="1">
    <citation type="submission" date="2014-09" db="EMBL/GenBank/DDBJ databases">
        <authorList>
            <person name="Magalhaes I.L.F."/>
            <person name="Oliveira U."/>
            <person name="Santos F.R."/>
            <person name="Vidigal T.H.D.A."/>
            <person name="Brescovit A.D."/>
            <person name="Santos A.J."/>
        </authorList>
    </citation>
    <scope>NUCLEOTIDE SEQUENCE</scope>
    <source>
        <tissue evidence="2">Shoot tissue taken approximately 20 cm above the soil surface</tissue>
    </source>
</reference>
<evidence type="ECO:0000256" key="1">
    <source>
        <dbReference type="SAM" id="MobiDB-lite"/>
    </source>
</evidence>
<protein>
    <submittedName>
        <fullName evidence="2">Uncharacterized protein</fullName>
    </submittedName>
</protein>
<evidence type="ECO:0000313" key="2">
    <source>
        <dbReference type="EMBL" id="JAE18098.1"/>
    </source>
</evidence>
<accession>A0A0A9GBT8</accession>
<reference evidence="2" key="2">
    <citation type="journal article" date="2015" name="Data Brief">
        <title>Shoot transcriptome of the giant reed, Arundo donax.</title>
        <authorList>
            <person name="Barrero R.A."/>
            <person name="Guerrero F.D."/>
            <person name="Moolhuijzen P."/>
            <person name="Goolsby J.A."/>
            <person name="Tidwell J."/>
            <person name="Bellgard S.E."/>
            <person name="Bellgard M.I."/>
        </authorList>
    </citation>
    <scope>NUCLEOTIDE SEQUENCE</scope>
    <source>
        <tissue evidence="2">Shoot tissue taken approximately 20 cm above the soil surface</tissue>
    </source>
</reference>
<name>A0A0A9GBT8_ARUDO</name>
<feature type="compositionally biased region" description="Low complexity" evidence="1">
    <location>
        <begin position="37"/>
        <end position="46"/>
    </location>
</feature>
<dbReference type="AlphaFoldDB" id="A0A0A9GBT8"/>
<organism evidence="2">
    <name type="scientific">Arundo donax</name>
    <name type="common">Giant reed</name>
    <name type="synonym">Donax arundinaceus</name>
    <dbReference type="NCBI Taxonomy" id="35708"/>
    <lineage>
        <taxon>Eukaryota</taxon>
        <taxon>Viridiplantae</taxon>
        <taxon>Streptophyta</taxon>
        <taxon>Embryophyta</taxon>
        <taxon>Tracheophyta</taxon>
        <taxon>Spermatophyta</taxon>
        <taxon>Magnoliopsida</taxon>
        <taxon>Liliopsida</taxon>
        <taxon>Poales</taxon>
        <taxon>Poaceae</taxon>
        <taxon>PACMAD clade</taxon>
        <taxon>Arundinoideae</taxon>
        <taxon>Arundineae</taxon>
        <taxon>Arundo</taxon>
    </lineage>
</organism>